<evidence type="ECO:0000256" key="7">
    <source>
        <dbReference type="ARBA" id="ARBA00023242"/>
    </source>
</evidence>
<dbReference type="EMBL" id="RDQH01000330">
    <property type="protein sequence ID" value="RXI00561.1"/>
    <property type="molecule type" value="Genomic_DNA"/>
</dbReference>
<evidence type="ECO:0000259" key="11">
    <source>
        <dbReference type="SMART" id="SM00474"/>
    </source>
</evidence>
<dbReference type="GO" id="GO:0003676">
    <property type="term" value="F:nucleic acid binding"/>
    <property type="evidence" value="ECO:0007669"/>
    <property type="project" value="InterPro"/>
</dbReference>
<name>A0A498JZ07_MALDO</name>
<dbReference type="Gene3D" id="3.30.420.10">
    <property type="entry name" value="Ribonuclease H-like superfamily/Ribonuclease H"/>
    <property type="match status" value="1"/>
</dbReference>
<sequence>MDRSQSEQDGHQKQKQDHHFMEIPELDDDPFTEEDLQAIEAAFEAATSSLPKKRSSSPEDDGPDHKTQQRRQSQSARRRLPNSVLALQHPNAFLLSPCRQANARMKYPVMMFGGVIKYSRTAVEVEKAALEILKNFQAKKKAVGQNAIGFDIEWKPTFKRGVPPGKAAVMQICGGTSCCYVMHIVHSGIPRSLQLLLEDSSILKVGVGIANDCLKVFKDYNVSTKAVEDLSYLAKRKVVEGLQNWGLASLTEKLICKELLKPNKIRLGNWEAKFLSKDQLQYAATDAFASWYLYEVLLSLPDAEKDTARNQSEELRAVSL</sequence>
<dbReference type="STRING" id="3750.A0A498JZ07"/>
<evidence type="ECO:0000256" key="6">
    <source>
        <dbReference type="ARBA" id="ARBA00022842"/>
    </source>
</evidence>
<dbReference type="InterPro" id="IPR012337">
    <property type="entry name" value="RNaseH-like_sf"/>
</dbReference>
<feature type="region of interest" description="Disordered" evidence="10">
    <location>
        <begin position="1"/>
        <end position="79"/>
    </location>
</feature>
<evidence type="ECO:0000256" key="4">
    <source>
        <dbReference type="ARBA" id="ARBA00022801"/>
    </source>
</evidence>
<evidence type="ECO:0000256" key="2">
    <source>
        <dbReference type="ARBA" id="ARBA00022722"/>
    </source>
</evidence>
<dbReference type="InterPro" id="IPR002562">
    <property type="entry name" value="3'-5'_exonuclease_dom"/>
</dbReference>
<feature type="domain" description="3'-5' exonuclease" evidence="11">
    <location>
        <begin position="116"/>
        <end position="302"/>
    </location>
</feature>
<protein>
    <recommendedName>
        <fullName evidence="8">3'-5' exonuclease</fullName>
    </recommendedName>
    <alternativeName>
        <fullName evidence="9">Werner Syndrome-like exonuclease</fullName>
    </alternativeName>
</protein>
<keyword evidence="6" id="KW-0460">Magnesium</keyword>
<keyword evidence="3" id="KW-0479">Metal-binding</keyword>
<evidence type="ECO:0000256" key="3">
    <source>
        <dbReference type="ARBA" id="ARBA00022723"/>
    </source>
</evidence>
<dbReference type="PANTHER" id="PTHR13620">
    <property type="entry name" value="3-5 EXONUCLEASE"/>
    <property type="match status" value="1"/>
</dbReference>
<evidence type="ECO:0000256" key="9">
    <source>
        <dbReference type="ARBA" id="ARBA00042761"/>
    </source>
</evidence>
<evidence type="ECO:0000256" key="10">
    <source>
        <dbReference type="SAM" id="MobiDB-lite"/>
    </source>
</evidence>
<dbReference type="Proteomes" id="UP000290289">
    <property type="component" value="Chromosome 4"/>
</dbReference>
<keyword evidence="5" id="KW-0269">Exonuclease</keyword>
<dbReference type="CDD" id="cd06141">
    <property type="entry name" value="WRN_exo"/>
    <property type="match status" value="1"/>
</dbReference>
<dbReference type="AlphaFoldDB" id="A0A498JZ07"/>
<evidence type="ECO:0000313" key="12">
    <source>
        <dbReference type="EMBL" id="RXI00561.1"/>
    </source>
</evidence>
<comment type="caution">
    <text evidence="12">The sequence shown here is derived from an EMBL/GenBank/DDBJ whole genome shotgun (WGS) entry which is preliminary data.</text>
</comment>
<comment type="subcellular location">
    <subcellularLocation>
        <location evidence="1">Nucleus</location>
    </subcellularLocation>
</comment>
<proteinExistence type="predicted"/>
<dbReference type="PANTHER" id="PTHR13620:SF109">
    <property type="entry name" value="3'-5' EXONUCLEASE"/>
    <property type="match status" value="1"/>
</dbReference>
<dbReference type="GO" id="GO:0005634">
    <property type="term" value="C:nucleus"/>
    <property type="evidence" value="ECO:0007669"/>
    <property type="project" value="UniProtKB-SubCell"/>
</dbReference>
<organism evidence="12 13">
    <name type="scientific">Malus domestica</name>
    <name type="common">Apple</name>
    <name type="synonym">Pyrus malus</name>
    <dbReference type="NCBI Taxonomy" id="3750"/>
    <lineage>
        <taxon>Eukaryota</taxon>
        <taxon>Viridiplantae</taxon>
        <taxon>Streptophyta</taxon>
        <taxon>Embryophyta</taxon>
        <taxon>Tracheophyta</taxon>
        <taxon>Spermatophyta</taxon>
        <taxon>Magnoliopsida</taxon>
        <taxon>eudicotyledons</taxon>
        <taxon>Gunneridae</taxon>
        <taxon>Pentapetalae</taxon>
        <taxon>rosids</taxon>
        <taxon>fabids</taxon>
        <taxon>Rosales</taxon>
        <taxon>Rosaceae</taxon>
        <taxon>Amygdaloideae</taxon>
        <taxon>Maleae</taxon>
        <taxon>Malus</taxon>
    </lineage>
</organism>
<gene>
    <name evidence="12" type="ORF">DVH24_000795</name>
</gene>
<keyword evidence="13" id="KW-1185">Reference proteome</keyword>
<dbReference type="InterPro" id="IPR036397">
    <property type="entry name" value="RNaseH_sf"/>
</dbReference>
<dbReference type="Pfam" id="PF01612">
    <property type="entry name" value="DNA_pol_A_exo1"/>
    <property type="match status" value="1"/>
</dbReference>
<accession>A0A498JZ07</accession>
<feature type="compositionally biased region" description="Basic and acidic residues" evidence="10">
    <location>
        <begin position="1"/>
        <end position="22"/>
    </location>
</feature>
<dbReference type="FunFam" id="3.30.420.10:FF:000114">
    <property type="entry name" value="Werner Syndrome-like exonuclease"/>
    <property type="match status" value="1"/>
</dbReference>
<evidence type="ECO:0000256" key="5">
    <source>
        <dbReference type="ARBA" id="ARBA00022839"/>
    </source>
</evidence>
<feature type="compositionally biased region" description="Acidic residues" evidence="10">
    <location>
        <begin position="24"/>
        <end position="37"/>
    </location>
</feature>
<dbReference type="SUPFAM" id="SSF53098">
    <property type="entry name" value="Ribonuclease H-like"/>
    <property type="match status" value="1"/>
</dbReference>
<dbReference type="SMART" id="SM00474">
    <property type="entry name" value="35EXOc"/>
    <property type="match status" value="1"/>
</dbReference>
<keyword evidence="2" id="KW-0540">Nuclease</keyword>
<dbReference type="InterPro" id="IPR051132">
    <property type="entry name" value="3-5_Exonuclease_domain"/>
</dbReference>
<keyword evidence="4" id="KW-0378">Hydrolase</keyword>
<evidence type="ECO:0000256" key="8">
    <source>
        <dbReference type="ARBA" id="ARBA00040531"/>
    </source>
</evidence>
<dbReference type="GO" id="GO:0008408">
    <property type="term" value="F:3'-5' exonuclease activity"/>
    <property type="evidence" value="ECO:0007669"/>
    <property type="project" value="InterPro"/>
</dbReference>
<dbReference type="GO" id="GO:0006139">
    <property type="term" value="P:nucleobase-containing compound metabolic process"/>
    <property type="evidence" value="ECO:0007669"/>
    <property type="project" value="InterPro"/>
</dbReference>
<evidence type="ECO:0000256" key="1">
    <source>
        <dbReference type="ARBA" id="ARBA00004123"/>
    </source>
</evidence>
<evidence type="ECO:0000313" key="13">
    <source>
        <dbReference type="Proteomes" id="UP000290289"/>
    </source>
</evidence>
<reference evidence="12 13" key="1">
    <citation type="submission" date="2018-10" db="EMBL/GenBank/DDBJ databases">
        <title>A high-quality apple genome assembly.</title>
        <authorList>
            <person name="Hu J."/>
        </authorList>
    </citation>
    <scope>NUCLEOTIDE SEQUENCE [LARGE SCALE GENOMIC DNA]</scope>
    <source>
        <strain evidence="13">cv. HFTH1</strain>
        <tissue evidence="12">Young leaf</tissue>
    </source>
</reference>
<dbReference type="GO" id="GO:0046872">
    <property type="term" value="F:metal ion binding"/>
    <property type="evidence" value="ECO:0007669"/>
    <property type="project" value="UniProtKB-KW"/>
</dbReference>
<keyword evidence="7" id="KW-0539">Nucleus</keyword>